<name>A0A554LKP5_9BACT</name>
<accession>A0A554LKP5</accession>
<gene>
    <name evidence="1" type="ORF">Athens101428_683</name>
</gene>
<comment type="caution">
    <text evidence="1">The sequence shown here is derived from an EMBL/GenBank/DDBJ whole genome shotgun (WGS) entry which is preliminary data.</text>
</comment>
<dbReference type="Proteomes" id="UP000316495">
    <property type="component" value="Unassembled WGS sequence"/>
</dbReference>
<proteinExistence type="predicted"/>
<reference evidence="1 2" key="1">
    <citation type="submission" date="2017-07" db="EMBL/GenBank/DDBJ databases">
        <title>Mechanisms for carbon and nitrogen cycling indicate functional differentiation within the Candidate Phyla Radiation.</title>
        <authorList>
            <person name="Danczak R.E."/>
            <person name="Johnston M.D."/>
            <person name="Kenah C."/>
            <person name="Slattery M."/>
            <person name="Wrighton K.C."/>
            <person name="Wilkins M.J."/>
        </authorList>
    </citation>
    <scope>NUCLEOTIDE SEQUENCE [LARGE SCALE GENOMIC DNA]</scope>
    <source>
        <strain evidence="1">Athens1014_28</strain>
    </source>
</reference>
<protein>
    <submittedName>
        <fullName evidence="1">Uncharacterized protein</fullName>
    </submittedName>
</protein>
<evidence type="ECO:0000313" key="1">
    <source>
        <dbReference type="EMBL" id="TSC93446.1"/>
    </source>
</evidence>
<sequence length="131" mass="15397">MADKKETISPTDKPVFFWQTTEFESHKKPKGWLISQSRTSGKKKSYAIYDQGITIDDRVYGFDQLKSFWIFDSQGRAIVRFEQLSRLALPIEMPIDLENPEQVRLFLSKHLPEAEDRGEDVADKINRWIKF</sequence>
<organism evidence="1 2">
    <name type="scientific">Candidatus Berkelbacteria bacterium Athens1014_28</name>
    <dbReference type="NCBI Taxonomy" id="2017145"/>
    <lineage>
        <taxon>Bacteria</taxon>
        <taxon>Candidatus Berkelbacteria</taxon>
    </lineage>
</organism>
<dbReference type="EMBL" id="VMGN01000045">
    <property type="protein sequence ID" value="TSC93446.1"/>
    <property type="molecule type" value="Genomic_DNA"/>
</dbReference>
<dbReference type="AlphaFoldDB" id="A0A554LKP5"/>
<evidence type="ECO:0000313" key="2">
    <source>
        <dbReference type="Proteomes" id="UP000316495"/>
    </source>
</evidence>